<evidence type="ECO:0000313" key="2">
    <source>
        <dbReference type="EMBL" id="GBN13268.1"/>
    </source>
</evidence>
<evidence type="ECO:0000313" key="3">
    <source>
        <dbReference type="Proteomes" id="UP000499080"/>
    </source>
</evidence>
<dbReference type="AlphaFoldDB" id="A0A4Y2LEZ7"/>
<dbReference type="EMBL" id="BGPR01005765">
    <property type="protein sequence ID" value="GBN13268.1"/>
    <property type="molecule type" value="Genomic_DNA"/>
</dbReference>
<name>A0A4Y2LEZ7_ARAVE</name>
<protein>
    <submittedName>
        <fullName evidence="2">Uncharacterized protein</fullName>
    </submittedName>
</protein>
<gene>
    <name evidence="2" type="ORF">AVEN_153746_1</name>
</gene>
<evidence type="ECO:0000256" key="1">
    <source>
        <dbReference type="SAM" id="MobiDB-lite"/>
    </source>
</evidence>
<proteinExistence type="predicted"/>
<feature type="compositionally biased region" description="Polar residues" evidence="1">
    <location>
        <begin position="36"/>
        <end position="46"/>
    </location>
</feature>
<reference evidence="2 3" key="1">
    <citation type="journal article" date="2019" name="Sci. Rep.">
        <title>Orb-weaving spider Araneus ventricosus genome elucidates the spidroin gene catalogue.</title>
        <authorList>
            <person name="Kono N."/>
            <person name="Nakamura H."/>
            <person name="Ohtoshi R."/>
            <person name="Moran D.A.P."/>
            <person name="Shinohara A."/>
            <person name="Yoshida Y."/>
            <person name="Fujiwara M."/>
            <person name="Mori M."/>
            <person name="Tomita M."/>
            <person name="Arakawa K."/>
        </authorList>
    </citation>
    <scope>NUCLEOTIDE SEQUENCE [LARGE SCALE GENOMIC DNA]</scope>
</reference>
<dbReference type="Proteomes" id="UP000499080">
    <property type="component" value="Unassembled WGS sequence"/>
</dbReference>
<comment type="caution">
    <text evidence="2">The sequence shown here is derived from an EMBL/GenBank/DDBJ whole genome shotgun (WGS) entry which is preliminary data.</text>
</comment>
<accession>A0A4Y2LEZ7</accession>
<keyword evidence="3" id="KW-1185">Reference proteome</keyword>
<organism evidence="2 3">
    <name type="scientific">Araneus ventricosus</name>
    <name type="common">Orbweaver spider</name>
    <name type="synonym">Epeira ventricosa</name>
    <dbReference type="NCBI Taxonomy" id="182803"/>
    <lineage>
        <taxon>Eukaryota</taxon>
        <taxon>Metazoa</taxon>
        <taxon>Ecdysozoa</taxon>
        <taxon>Arthropoda</taxon>
        <taxon>Chelicerata</taxon>
        <taxon>Arachnida</taxon>
        <taxon>Araneae</taxon>
        <taxon>Araneomorphae</taxon>
        <taxon>Entelegynae</taxon>
        <taxon>Araneoidea</taxon>
        <taxon>Araneidae</taxon>
        <taxon>Araneus</taxon>
    </lineage>
</organism>
<feature type="region of interest" description="Disordered" evidence="1">
    <location>
        <begin position="26"/>
        <end position="50"/>
    </location>
</feature>
<sequence>MIPAGTVWTIRLPVCLMAGPNRKFGLPSVAEKKEPSSQTHKQNSPSPRLGPCFGVRHTRFIYCHCTGPVKQRVAEYPLRNQGPGRNGVLSTSLNSGSFTDVSPAKTFGVLKQGYLF</sequence>